<dbReference type="EMBL" id="CAKOFQ010006699">
    <property type="protein sequence ID" value="CAH1962116.1"/>
    <property type="molecule type" value="Genomic_DNA"/>
</dbReference>
<protein>
    <submittedName>
        <fullName evidence="1">Uncharacterized protein</fullName>
    </submittedName>
</protein>
<reference evidence="1" key="1">
    <citation type="submission" date="2022-03" db="EMBL/GenBank/DDBJ databases">
        <authorList>
            <person name="Sayadi A."/>
        </authorList>
    </citation>
    <scope>NUCLEOTIDE SEQUENCE</scope>
</reference>
<name>A0A9P0NWR0_ACAOB</name>
<evidence type="ECO:0000313" key="2">
    <source>
        <dbReference type="Proteomes" id="UP001152888"/>
    </source>
</evidence>
<dbReference type="Proteomes" id="UP001152888">
    <property type="component" value="Unassembled WGS sequence"/>
</dbReference>
<comment type="caution">
    <text evidence="1">The sequence shown here is derived from an EMBL/GenBank/DDBJ whole genome shotgun (WGS) entry which is preliminary data.</text>
</comment>
<sequence length="91" mass="11021">MSSFPDRMRPNDLRFEDWARSLMDQDDEDIRFTESDNKLEDSDITEEIHEEDSDADYIPDENETENWLEERNQMEGFSAKNERFYIGKNKF</sequence>
<evidence type="ECO:0000313" key="1">
    <source>
        <dbReference type="EMBL" id="CAH1962116.1"/>
    </source>
</evidence>
<keyword evidence="2" id="KW-1185">Reference proteome</keyword>
<organism evidence="1 2">
    <name type="scientific">Acanthoscelides obtectus</name>
    <name type="common">Bean weevil</name>
    <name type="synonym">Bruchus obtectus</name>
    <dbReference type="NCBI Taxonomy" id="200917"/>
    <lineage>
        <taxon>Eukaryota</taxon>
        <taxon>Metazoa</taxon>
        <taxon>Ecdysozoa</taxon>
        <taxon>Arthropoda</taxon>
        <taxon>Hexapoda</taxon>
        <taxon>Insecta</taxon>
        <taxon>Pterygota</taxon>
        <taxon>Neoptera</taxon>
        <taxon>Endopterygota</taxon>
        <taxon>Coleoptera</taxon>
        <taxon>Polyphaga</taxon>
        <taxon>Cucujiformia</taxon>
        <taxon>Chrysomeloidea</taxon>
        <taxon>Chrysomelidae</taxon>
        <taxon>Bruchinae</taxon>
        <taxon>Bruchini</taxon>
        <taxon>Acanthoscelides</taxon>
    </lineage>
</organism>
<gene>
    <name evidence="1" type="ORF">ACAOBT_LOCUS4505</name>
</gene>
<proteinExistence type="predicted"/>
<dbReference type="AlphaFoldDB" id="A0A9P0NWR0"/>
<accession>A0A9P0NWR0</accession>